<dbReference type="CDD" id="cd18793">
    <property type="entry name" value="SF2_C_SNF"/>
    <property type="match status" value="1"/>
</dbReference>
<dbReference type="PROSITE" id="PS51192">
    <property type="entry name" value="HELICASE_ATP_BIND_1"/>
    <property type="match status" value="1"/>
</dbReference>
<dbReference type="InterPro" id="IPR027417">
    <property type="entry name" value="P-loop_NTPase"/>
</dbReference>
<dbReference type="Gene3D" id="3.40.50.300">
    <property type="entry name" value="P-loop containing nucleotide triphosphate hydrolases"/>
    <property type="match status" value="1"/>
</dbReference>
<dbReference type="GO" id="GO:0004386">
    <property type="term" value="F:helicase activity"/>
    <property type="evidence" value="ECO:0007669"/>
    <property type="project" value="UniProtKB-KW"/>
</dbReference>
<reference evidence="3" key="1">
    <citation type="submission" date="2021-04" db="EMBL/GenBank/DDBJ databases">
        <title>Genome based classification of Actinospica acidithermotolerans sp. nov., an actinobacterium isolated from an Indonesian hot spring.</title>
        <authorList>
            <person name="Kusuma A.B."/>
            <person name="Putra K.E."/>
            <person name="Nafisah S."/>
            <person name="Loh J."/>
            <person name="Nouioui I."/>
            <person name="Goodfellow M."/>
        </authorList>
    </citation>
    <scope>NUCLEOTIDE SEQUENCE</scope>
    <source>
        <strain evidence="3">CSCA 57</strain>
    </source>
</reference>
<evidence type="ECO:0000313" key="4">
    <source>
        <dbReference type="Proteomes" id="UP000675781"/>
    </source>
</evidence>
<dbReference type="SUPFAM" id="SSF52540">
    <property type="entry name" value="P-loop containing nucleoside triphosphate hydrolases"/>
    <property type="match status" value="2"/>
</dbReference>
<comment type="caution">
    <text evidence="3">The sequence shown here is derived from an EMBL/GenBank/DDBJ whole genome shotgun (WGS) entry which is preliminary data.</text>
</comment>
<proteinExistence type="predicted"/>
<dbReference type="PANTHER" id="PTHR10799">
    <property type="entry name" value="SNF2/RAD54 HELICASE FAMILY"/>
    <property type="match status" value="1"/>
</dbReference>
<dbReference type="Proteomes" id="UP000675781">
    <property type="component" value="Unassembled WGS sequence"/>
</dbReference>
<name>A0A941EJV2_9ACTN</name>
<dbReference type="Gene3D" id="3.40.50.10810">
    <property type="entry name" value="Tandem AAA-ATPase domain"/>
    <property type="match status" value="1"/>
</dbReference>
<keyword evidence="4" id="KW-1185">Reference proteome</keyword>
<keyword evidence="3" id="KW-0347">Helicase</keyword>
<dbReference type="InterPro" id="IPR000330">
    <property type="entry name" value="SNF2_N"/>
</dbReference>
<dbReference type="InterPro" id="IPR049730">
    <property type="entry name" value="SNF2/RAD54-like_C"/>
</dbReference>
<dbReference type="AlphaFoldDB" id="A0A941EJV2"/>
<keyword evidence="3" id="KW-0067">ATP-binding</keyword>
<evidence type="ECO:0000313" key="3">
    <source>
        <dbReference type="EMBL" id="MBR7833825.1"/>
    </source>
</evidence>
<accession>A0A941EJV2</accession>
<dbReference type="SMART" id="SM00487">
    <property type="entry name" value="DEXDc"/>
    <property type="match status" value="1"/>
</dbReference>
<gene>
    <name evidence="3" type="ORF">KDL01_11145</name>
</gene>
<dbReference type="GO" id="GO:0005524">
    <property type="term" value="F:ATP binding"/>
    <property type="evidence" value="ECO:0007669"/>
    <property type="project" value="InterPro"/>
</dbReference>
<protein>
    <submittedName>
        <fullName evidence="3">DEAD/DEAH box helicase</fullName>
    </submittedName>
</protein>
<dbReference type="EMBL" id="JAGSOG010000040">
    <property type="protein sequence ID" value="MBR7833825.1"/>
    <property type="molecule type" value="Genomic_DNA"/>
</dbReference>
<evidence type="ECO:0000259" key="2">
    <source>
        <dbReference type="PROSITE" id="PS51192"/>
    </source>
</evidence>
<evidence type="ECO:0000256" key="1">
    <source>
        <dbReference type="ARBA" id="ARBA00022801"/>
    </source>
</evidence>
<feature type="domain" description="Helicase ATP-binding" evidence="2">
    <location>
        <begin position="132"/>
        <end position="291"/>
    </location>
</feature>
<dbReference type="InterPro" id="IPR014001">
    <property type="entry name" value="Helicase_ATP-bd"/>
</dbReference>
<sequence length="607" mass="65872">MTDASLEISFEIGRTAVLVRAGDGYEGALARVAGRVATARMRDSATAVVPLDDFIAGLDAGALDNWPDPDGVVWEPLLVELVNSVLDDGDRVRGQLSGDPEAAHGAVEADQLPAILGPGWKADLTAFQRRNAARLLSLRHGADFSVPGAGKTREALAVLAALREQGEIRRALVVCPKSAYESWRYESAECLTTPLNTQVMGAYPDPSADIVLVNYERLDRSLPDLCDWLAAQPAMLVLDEAHRMKRGVRGVYGAACMALGPLAKRRMILTGTPAPNGAADLASLLGFVWPGSGSRTVNDAVGDNDLAYASRILKPLFTRTTKAELGLPPVDLKIVRVPLGGLHGEIYSALAGSFSARAEASRDELERLGRTMLRLLMAATSPALLMEGVSRYDPLDYQVPHLAVPPEDPLHVLLERLPSYEVAPKHREVLAIVRDNAAMGRKTIVWSTFVRNLTTMEAVLADFKPAVVFGGTVDREEQIRRFRRDPDCAVLLSNPATLGEGISLHHECHDAVYLDRDFQAGRFLQSLDRIHRLGLPPDAETRVIVLASEGTIDEVVADRLRSKLEFMGRILDDPAVQQLADLEEATTVVGGMDAEDILALQRHLQRG</sequence>
<keyword evidence="1" id="KW-0378">Hydrolase</keyword>
<keyword evidence="3" id="KW-0547">Nucleotide-binding</keyword>
<dbReference type="RefSeq" id="WP_212528346.1">
    <property type="nucleotide sequence ID" value="NZ_JAGSOG010000040.1"/>
</dbReference>
<dbReference type="Pfam" id="PF00176">
    <property type="entry name" value="SNF2-rel_dom"/>
    <property type="match status" value="1"/>
</dbReference>
<dbReference type="GO" id="GO:0016787">
    <property type="term" value="F:hydrolase activity"/>
    <property type="evidence" value="ECO:0007669"/>
    <property type="project" value="UniProtKB-KW"/>
</dbReference>
<dbReference type="InterPro" id="IPR038718">
    <property type="entry name" value="SNF2-like_sf"/>
</dbReference>
<organism evidence="3 4">
    <name type="scientific">Actinospica durhamensis</name>
    <dbReference type="NCBI Taxonomy" id="1508375"/>
    <lineage>
        <taxon>Bacteria</taxon>
        <taxon>Bacillati</taxon>
        <taxon>Actinomycetota</taxon>
        <taxon>Actinomycetes</taxon>
        <taxon>Catenulisporales</taxon>
        <taxon>Actinospicaceae</taxon>
        <taxon>Actinospica</taxon>
    </lineage>
</organism>